<proteinExistence type="predicted"/>
<evidence type="ECO:0000256" key="1">
    <source>
        <dbReference type="SAM" id="MobiDB-lite"/>
    </source>
</evidence>
<evidence type="ECO:0000313" key="3">
    <source>
        <dbReference type="Proteomes" id="UP000288805"/>
    </source>
</evidence>
<evidence type="ECO:0000313" key="2">
    <source>
        <dbReference type="EMBL" id="RVW12902.1"/>
    </source>
</evidence>
<dbReference type="Proteomes" id="UP000288805">
    <property type="component" value="Unassembled WGS sequence"/>
</dbReference>
<dbReference type="EMBL" id="QGNW01002673">
    <property type="protein sequence ID" value="RVW12902.1"/>
    <property type="molecule type" value="Genomic_DNA"/>
</dbReference>
<dbReference type="AlphaFoldDB" id="A0A438BPL9"/>
<feature type="compositionally biased region" description="Acidic residues" evidence="1">
    <location>
        <begin position="31"/>
        <end position="40"/>
    </location>
</feature>
<feature type="region of interest" description="Disordered" evidence="1">
    <location>
        <begin position="31"/>
        <end position="52"/>
    </location>
</feature>
<comment type="caution">
    <text evidence="2">The sequence shown here is derived from an EMBL/GenBank/DDBJ whole genome shotgun (WGS) entry which is preliminary data.</text>
</comment>
<organism evidence="2 3">
    <name type="scientific">Vitis vinifera</name>
    <name type="common">Grape</name>
    <dbReference type="NCBI Taxonomy" id="29760"/>
    <lineage>
        <taxon>Eukaryota</taxon>
        <taxon>Viridiplantae</taxon>
        <taxon>Streptophyta</taxon>
        <taxon>Embryophyta</taxon>
        <taxon>Tracheophyta</taxon>
        <taxon>Spermatophyta</taxon>
        <taxon>Magnoliopsida</taxon>
        <taxon>eudicotyledons</taxon>
        <taxon>Gunneridae</taxon>
        <taxon>Pentapetalae</taxon>
        <taxon>rosids</taxon>
        <taxon>Vitales</taxon>
        <taxon>Vitaceae</taxon>
        <taxon>Viteae</taxon>
        <taxon>Vitis</taxon>
    </lineage>
</organism>
<protein>
    <submittedName>
        <fullName evidence="2">Uncharacterized protein</fullName>
    </submittedName>
</protein>
<name>A0A438BPL9_VITVI</name>
<reference evidence="2 3" key="1">
    <citation type="journal article" date="2018" name="PLoS Genet.">
        <title>Population sequencing reveals clonal diversity and ancestral inbreeding in the grapevine cultivar Chardonnay.</title>
        <authorList>
            <person name="Roach M.J."/>
            <person name="Johnson D.L."/>
            <person name="Bohlmann J."/>
            <person name="van Vuuren H.J."/>
            <person name="Jones S.J."/>
            <person name="Pretorius I.S."/>
            <person name="Schmidt S.A."/>
            <person name="Borneman A.R."/>
        </authorList>
    </citation>
    <scope>NUCLEOTIDE SEQUENCE [LARGE SCALE GENOMIC DNA]</scope>
    <source>
        <strain evidence="3">cv. Chardonnay</strain>
        <tissue evidence="2">Leaf</tissue>
    </source>
</reference>
<gene>
    <name evidence="2" type="ORF">CK203_097126</name>
</gene>
<sequence length="138" mass="15838">MDRDSLLERERYQIQQIRELEFEELQIEEVDDLNESDDDAATDHGYRGAASSSEFTFDTCLASLHTYLGEVEDTHHRLAFLDGGAVWALPLFYLEAAVEKALHQADAPYTIGVVHVERDPDSGRIRFSTIGQLQRYRY</sequence>
<accession>A0A438BPL9</accession>